<dbReference type="PANTHER" id="PTHR32080">
    <property type="entry name" value="ANTIFUNGAL PROTEIN GINKBILOBIN-2-LIKE"/>
    <property type="match status" value="1"/>
</dbReference>
<evidence type="ECO:0000256" key="8">
    <source>
        <dbReference type="ARBA" id="ARBA00022949"/>
    </source>
</evidence>
<evidence type="ECO:0000256" key="7">
    <source>
        <dbReference type="ARBA" id="ARBA00022737"/>
    </source>
</evidence>
<keyword evidence="6" id="KW-0732">Signal</keyword>
<keyword evidence="9 14" id="KW-1133">Transmembrane helix</keyword>
<evidence type="ECO:0000256" key="12">
    <source>
        <dbReference type="ARBA" id="ARBA00024184"/>
    </source>
</evidence>
<feature type="domain" description="Gnk2-homologous" evidence="15">
    <location>
        <begin position="135"/>
        <end position="235"/>
    </location>
</feature>
<evidence type="ECO:0000256" key="2">
    <source>
        <dbReference type="ARBA" id="ARBA00022448"/>
    </source>
</evidence>
<evidence type="ECO:0000256" key="4">
    <source>
        <dbReference type="ARBA" id="ARBA00022581"/>
    </source>
</evidence>
<keyword evidence="7" id="KW-0677">Repeat</keyword>
<dbReference type="CDD" id="cd23509">
    <property type="entry name" value="Gnk2-like"/>
    <property type="match status" value="2"/>
</dbReference>
<evidence type="ECO:0000256" key="9">
    <source>
        <dbReference type="ARBA" id="ARBA00022989"/>
    </source>
</evidence>
<dbReference type="Pfam" id="PF01657">
    <property type="entry name" value="Stress-antifung"/>
    <property type="match status" value="2"/>
</dbReference>
<evidence type="ECO:0000313" key="16">
    <source>
        <dbReference type="EMBL" id="KAK4707713.1"/>
    </source>
</evidence>
<evidence type="ECO:0000256" key="1">
    <source>
        <dbReference type="ARBA" id="ARBA00004251"/>
    </source>
</evidence>
<comment type="caution">
    <text evidence="16">The sequence shown here is derived from an EMBL/GenBank/DDBJ whole genome shotgun (WGS) entry which is preliminary data.</text>
</comment>
<reference evidence="16 17" key="1">
    <citation type="submission" date="2023-10" db="EMBL/GenBank/DDBJ databases">
        <title>Genome-Wide Identification Analysis in wild type Solanum Pinnatisectum Reveals Some Genes Defensing Phytophthora Infestans.</title>
        <authorList>
            <person name="Sun C."/>
        </authorList>
    </citation>
    <scope>NUCLEOTIDE SEQUENCE [LARGE SCALE GENOMIC DNA]</scope>
    <source>
        <strain evidence="16">LQN</strain>
        <tissue evidence="16">Leaf</tissue>
    </source>
</reference>
<dbReference type="Gene3D" id="3.30.430.20">
    <property type="entry name" value="Gnk2 domain, C-X8-C-X2-C motif"/>
    <property type="match status" value="2"/>
</dbReference>
<accession>A0AAV9K459</accession>
<keyword evidence="3" id="KW-1003">Cell membrane</keyword>
<feature type="transmembrane region" description="Helical" evidence="14">
    <location>
        <begin position="7"/>
        <end position="24"/>
    </location>
</feature>
<dbReference type="EMBL" id="JAWPEI010000012">
    <property type="protein sequence ID" value="KAK4707713.1"/>
    <property type="molecule type" value="Genomic_DNA"/>
</dbReference>
<evidence type="ECO:0000256" key="13">
    <source>
        <dbReference type="ARBA" id="ARBA00038393"/>
    </source>
</evidence>
<keyword evidence="11" id="KW-1015">Disulfide bond</keyword>
<evidence type="ECO:0000256" key="6">
    <source>
        <dbReference type="ARBA" id="ARBA00022729"/>
    </source>
</evidence>
<organism evidence="16 17">
    <name type="scientific">Solanum pinnatisectum</name>
    <name type="common">tansyleaf nightshade</name>
    <dbReference type="NCBI Taxonomy" id="50273"/>
    <lineage>
        <taxon>Eukaryota</taxon>
        <taxon>Viridiplantae</taxon>
        <taxon>Streptophyta</taxon>
        <taxon>Embryophyta</taxon>
        <taxon>Tracheophyta</taxon>
        <taxon>Spermatophyta</taxon>
        <taxon>Magnoliopsida</taxon>
        <taxon>eudicotyledons</taxon>
        <taxon>Gunneridae</taxon>
        <taxon>Pentapetalae</taxon>
        <taxon>asterids</taxon>
        <taxon>lamiids</taxon>
        <taxon>Solanales</taxon>
        <taxon>Solanaceae</taxon>
        <taxon>Solanoideae</taxon>
        <taxon>Solaneae</taxon>
        <taxon>Solanum</taxon>
    </lineage>
</organism>
<name>A0AAV9K459_9SOLN</name>
<evidence type="ECO:0000256" key="3">
    <source>
        <dbReference type="ARBA" id="ARBA00022475"/>
    </source>
</evidence>
<protein>
    <recommendedName>
        <fullName evidence="15">Gnk2-homologous domain-containing protein</fullName>
    </recommendedName>
</protein>
<keyword evidence="10 14" id="KW-0472">Membrane</keyword>
<dbReference type="InterPro" id="IPR051378">
    <property type="entry name" value="Cell2Cell_Antifungal"/>
</dbReference>
<dbReference type="FunFam" id="3.30.430.20:FF:000001">
    <property type="entry name" value="cysteine-rich repeat secretory protein 3"/>
    <property type="match status" value="1"/>
</dbReference>
<dbReference type="PANTHER" id="PTHR32080:SF42">
    <property type="entry name" value="CYSTEINE-RICH REPEAT SECRETORY PROTEIN 60-LIKE"/>
    <property type="match status" value="1"/>
</dbReference>
<evidence type="ECO:0000256" key="5">
    <source>
        <dbReference type="ARBA" id="ARBA00022692"/>
    </source>
</evidence>
<feature type="domain" description="Gnk2-homologous" evidence="15">
    <location>
        <begin position="30"/>
        <end position="134"/>
    </location>
</feature>
<keyword evidence="17" id="KW-1185">Reference proteome</keyword>
<keyword evidence="8" id="KW-0965">Cell junction</keyword>
<dbReference type="AlphaFoldDB" id="A0AAV9K459"/>
<dbReference type="GO" id="GO:0009506">
    <property type="term" value="C:plasmodesma"/>
    <property type="evidence" value="ECO:0007669"/>
    <property type="project" value="UniProtKB-SubCell"/>
</dbReference>
<evidence type="ECO:0000256" key="11">
    <source>
        <dbReference type="ARBA" id="ARBA00023157"/>
    </source>
</evidence>
<feature type="transmembrane region" description="Helical" evidence="14">
    <location>
        <begin position="295"/>
        <end position="318"/>
    </location>
</feature>
<dbReference type="InterPro" id="IPR038408">
    <property type="entry name" value="GNK2_sf"/>
</dbReference>
<proteinExistence type="inferred from homology"/>
<dbReference type="Proteomes" id="UP001311915">
    <property type="component" value="Unassembled WGS sequence"/>
</dbReference>
<comment type="similarity">
    <text evidence="13">Belongs to the cysteine-rich repeat secretory protein family. Plasmodesmata-located proteins (PDLD) subfamily.</text>
</comment>
<evidence type="ECO:0000259" key="15">
    <source>
        <dbReference type="PROSITE" id="PS51473"/>
    </source>
</evidence>
<dbReference type="GO" id="GO:0005886">
    <property type="term" value="C:plasma membrane"/>
    <property type="evidence" value="ECO:0007669"/>
    <property type="project" value="UniProtKB-SubCell"/>
</dbReference>
<keyword evidence="4" id="KW-0945">Host-virus interaction</keyword>
<evidence type="ECO:0000256" key="10">
    <source>
        <dbReference type="ARBA" id="ARBA00023136"/>
    </source>
</evidence>
<feature type="transmembrane region" description="Helical" evidence="14">
    <location>
        <begin position="254"/>
        <end position="274"/>
    </location>
</feature>
<keyword evidence="2" id="KW-0813">Transport</keyword>
<evidence type="ECO:0000313" key="17">
    <source>
        <dbReference type="Proteomes" id="UP001311915"/>
    </source>
</evidence>
<dbReference type="InterPro" id="IPR002902">
    <property type="entry name" value="GNK2"/>
</dbReference>
<sequence length="320" mass="35837">MTKVFHFLLIFMYIFFSFFFPLIYSDSSVDGFIYGGCSQIKYSSDSPYESNLNSLLTSLVNSATYSSYNKYTIVGSTQQDMINGLYQCRGDLSMPDCATCLARSVSQLTELCPQTCGGVLQLQGCFVKYDNFSFLGSEDKNVVMKKCGPSNGFDLDEMGRRDAVLGSLMGGNGLYRVGGSEDVQGMAQCVGDLSMAQCQDCLSEAIGRLKKECGGGVYGDMFLGKCYARYTTKGAHLYAKPNHHDSHSESEKTFALIIGLLAGVAILIIFLTFMRRICGRNGKFNYFLTLIYSNFLFTYYKIINDYVLSLFFFFFFFFCR</sequence>
<comment type="subcellular location">
    <subcellularLocation>
        <location evidence="12">Cell junction</location>
        <location evidence="12">Plasmodesma</location>
    </subcellularLocation>
    <subcellularLocation>
        <location evidence="1">Cell membrane</location>
        <topology evidence="1">Single-pass type I membrane protein</topology>
    </subcellularLocation>
</comment>
<gene>
    <name evidence="16" type="ORF">R3W88_028638</name>
</gene>
<dbReference type="PROSITE" id="PS51473">
    <property type="entry name" value="GNK2"/>
    <property type="match status" value="2"/>
</dbReference>
<evidence type="ECO:0000256" key="14">
    <source>
        <dbReference type="SAM" id="Phobius"/>
    </source>
</evidence>
<keyword evidence="5 14" id="KW-0812">Transmembrane</keyword>